<reference evidence="1 2" key="1">
    <citation type="submission" date="2020-08" db="EMBL/GenBank/DDBJ databases">
        <title>A Genomic Blueprint of the Chicken Gut Microbiome.</title>
        <authorList>
            <person name="Gilroy R."/>
            <person name="Ravi A."/>
            <person name="Getino M."/>
            <person name="Pursley I."/>
            <person name="Horton D.L."/>
            <person name="Alikhan N.-F."/>
            <person name="Baker D."/>
            <person name="Gharbi K."/>
            <person name="Hall N."/>
            <person name="Watson M."/>
            <person name="Adriaenssens E.M."/>
            <person name="Foster-Nyarko E."/>
            <person name="Jarju S."/>
            <person name="Secka A."/>
            <person name="Antonio M."/>
            <person name="Oren A."/>
            <person name="Chaudhuri R."/>
            <person name="La Ragione R.M."/>
            <person name="Hildebrand F."/>
            <person name="Pallen M.J."/>
        </authorList>
    </citation>
    <scope>NUCLEOTIDE SEQUENCE [LARGE SCALE GENOMIC DNA]</scope>
    <source>
        <strain evidence="1 2">Re1</strain>
    </source>
</reference>
<accession>A0ABR8W4G6</accession>
<dbReference type="Proteomes" id="UP000611521">
    <property type="component" value="Unassembled WGS sequence"/>
</dbReference>
<gene>
    <name evidence="1" type="ORF">H9633_06170</name>
</gene>
<name>A0ABR8W4G6_9MICO</name>
<sequence>MSEQNADDLSGLDEALIERLHDGTATRADEIVKLQHLRRLALERNDADRLEELEMRLSVLRVGE</sequence>
<dbReference type="RefSeq" id="WP_071642944.1">
    <property type="nucleotide sequence ID" value="NZ_JACSPX010000001.1"/>
</dbReference>
<proteinExistence type="predicted"/>
<comment type="caution">
    <text evidence="1">The sequence shown here is derived from an EMBL/GenBank/DDBJ whole genome shotgun (WGS) entry which is preliminary data.</text>
</comment>
<keyword evidence="2" id="KW-1185">Reference proteome</keyword>
<protein>
    <submittedName>
        <fullName evidence="1">Uncharacterized protein</fullName>
    </submittedName>
</protein>
<evidence type="ECO:0000313" key="2">
    <source>
        <dbReference type="Proteomes" id="UP000611521"/>
    </source>
</evidence>
<organism evidence="1 2">
    <name type="scientific">Microbacterium commune</name>
    <dbReference type="NCBI Taxonomy" id="2762219"/>
    <lineage>
        <taxon>Bacteria</taxon>
        <taxon>Bacillati</taxon>
        <taxon>Actinomycetota</taxon>
        <taxon>Actinomycetes</taxon>
        <taxon>Micrococcales</taxon>
        <taxon>Microbacteriaceae</taxon>
        <taxon>Microbacterium</taxon>
    </lineage>
</organism>
<evidence type="ECO:0000313" key="1">
    <source>
        <dbReference type="EMBL" id="MBD8011881.1"/>
    </source>
</evidence>
<dbReference type="EMBL" id="JACSPX010000001">
    <property type="protein sequence ID" value="MBD8011881.1"/>
    <property type="molecule type" value="Genomic_DNA"/>
</dbReference>